<keyword evidence="1" id="KW-0540">Nuclease</keyword>
<reference evidence="6 7" key="1">
    <citation type="submission" date="2019-05" db="EMBL/GenBank/DDBJ databases">
        <title>Arcobacter sp. nov., isolated from sea sediment.</title>
        <authorList>
            <person name="Kim W."/>
        </authorList>
    </citation>
    <scope>NUCLEOTIDE SEQUENCE [LARGE SCALE GENOMIC DNA]</scope>
    <source>
        <strain evidence="6 7">CAU 1517</strain>
    </source>
</reference>
<dbReference type="Gene3D" id="1.10.30.50">
    <property type="match status" value="1"/>
</dbReference>
<comment type="similarity">
    <text evidence="3">Belongs to the HNH nuclease family.</text>
</comment>
<organism evidence="6 7">
    <name type="scientific">Arcobacter arenosus</name>
    <dbReference type="NCBI Taxonomy" id="2576037"/>
    <lineage>
        <taxon>Bacteria</taxon>
        <taxon>Pseudomonadati</taxon>
        <taxon>Campylobacterota</taxon>
        <taxon>Epsilonproteobacteria</taxon>
        <taxon>Campylobacterales</taxon>
        <taxon>Arcobacteraceae</taxon>
        <taxon>Arcobacter</taxon>
    </lineage>
</organism>
<evidence type="ECO:0000256" key="1">
    <source>
        <dbReference type="ARBA" id="ARBA00022722"/>
    </source>
</evidence>
<sequence>MPSINNKHCSKHGVYQGKRCPKCKQQIEKEYNKTSRNKENQSVYQSKKWKDLRQEAIIRDGFKCTSCHAAIGLKHRDHVVDHIVEIQDGGAAYDLENLQTLCMSCHNKKTKGKGVGV</sequence>
<gene>
    <name evidence="6" type="ORF">FDK22_03245</name>
</gene>
<dbReference type="SMART" id="SM00507">
    <property type="entry name" value="HNHc"/>
    <property type="match status" value="1"/>
</dbReference>
<dbReference type="CDD" id="cd00085">
    <property type="entry name" value="HNHc"/>
    <property type="match status" value="1"/>
</dbReference>
<dbReference type="EMBL" id="VANU01000001">
    <property type="protein sequence ID" value="TLP41049.1"/>
    <property type="molecule type" value="Genomic_DNA"/>
</dbReference>
<evidence type="ECO:0000259" key="5">
    <source>
        <dbReference type="SMART" id="SM00507"/>
    </source>
</evidence>
<feature type="domain" description="HNH nuclease" evidence="5">
    <location>
        <begin position="51"/>
        <end position="107"/>
    </location>
</feature>
<dbReference type="InterPro" id="IPR036280">
    <property type="entry name" value="Multihaem_cyt_sf"/>
</dbReference>
<dbReference type="Pfam" id="PF01844">
    <property type="entry name" value="HNH"/>
    <property type="match status" value="1"/>
</dbReference>
<keyword evidence="6" id="KW-0255">Endonuclease</keyword>
<accession>A0A5R8Y4K1</accession>
<dbReference type="OrthoDB" id="5292295at2"/>
<name>A0A5R8Y4K1_9BACT</name>
<evidence type="ECO:0000313" key="6">
    <source>
        <dbReference type="EMBL" id="TLP41049.1"/>
    </source>
</evidence>
<dbReference type="InterPro" id="IPR002711">
    <property type="entry name" value="HNH"/>
</dbReference>
<dbReference type="SUPFAM" id="SSF48695">
    <property type="entry name" value="Multiheme cytochromes"/>
    <property type="match status" value="1"/>
</dbReference>
<dbReference type="GO" id="GO:0005829">
    <property type="term" value="C:cytosol"/>
    <property type="evidence" value="ECO:0007669"/>
    <property type="project" value="TreeGrafter"/>
</dbReference>
<keyword evidence="7" id="KW-1185">Reference proteome</keyword>
<dbReference type="PANTHER" id="PTHR41286">
    <property type="entry name" value="HNH NUCLEASE YAJD-RELATED"/>
    <property type="match status" value="1"/>
</dbReference>
<evidence type="ECO:0000256" key="4">
    <source>
        <dbReference type="ARBA" id="ARBA00040194"/>
    </source>
</evidence>
<evidence type="ECO:0000256" key="2">
    <source>
        <dbReference type="ARBA" id="ARBA00022801"/>
    </source>
</evidence>
<evidence type="ECO:0000256" key="3">
    <source>
        <dbReference type="ARBA" id="ARBA00038412"/>
    </source>
</evidence>
<comment type="caution">
    <text evidence="6">The sequence shown here is derived from an EMBL/GenBank/DDBJ whole genome shotgun (WGS) entry which is preliminary data.</text>
</comment>
<proteinExistence type="inferred from homology"/>
<keyword evidence="2" id="KW-0378">Hydrolase</keyword>
<dbReference type="InterPro" id="IPR003615">
    <property type="entry name" value="HNH_nuc"/>
</dbReference>
<dbReference type="PANTHER" id="PTHR41286:SF1">
    <property type="entry name" value="HNH NUCLEASE YAJD-RELATED"/>
    <property type="match status" value="1"/>
</dbReference>
<dbReference type="GO" id="GO:0008270">
    <property type="term" value="F:zinc ion binding"/>
    <property type="evidence" value="ECO:0007669"/>
    <property type="project" value="InterPro"/>
</dbReference>
<dbReference type="RefSeq" id="WP_138151451.1">
    <property type="nucleotide sequence ID" value="NZ_VANU01000001.1"/>
</dbReference>
<protein>
    <recommendedName>
        <fullName evidence="4">Putative HNH nuclease YajD</fullName>
    </recommendedName>
</protein>
<dbReference type="GO" id="GO:0003676">
    <property type="term" value="F:nucleic acid binding"/>
    <property type="evidence" value="ECO:0007669"/>
    <property type="project" value="InterPro"/>
</dbReference>
<dbReference type="GO" id="GO:0016787">
    <property type="term" value="F:hydrolase activity"/>
    <property type="evidence" value="ECO:0007669"/>
    <property type="project" value="UniProtKB-KW"/>
</dbReference>
<dbReference type="AlphaFoldDB" id="A0A5R8Y4K1"/>
<evidence type="ECO:0000313" key="7">
    <source>
        <dbReference type="Proteomes" id="UP000308901"/>
    </source>
</evidence>
<dbReference type="GO" id="GO:0004519">
    <property type="term" value="F:endonuclease activity"/>
    <property type="evidence" value="ECO:0007669"/>
    <property type="project" value="UniProtKB-KW"/>
</dbReference>
<dbReference type="Proteomes" id="UP000308901">
    <property type="component" value="Unassembled WGS sequence"/>
</dbReference>